<feature type="transmembrane region" description="Helical" evidence="6">
    <location>
        <begin position="174"/>
        <end position="195"/>
    </location>
</feature>
<evidence type="ECO:0000256" key="5">
    <source>
        <dbReference type="ARBA" id="ARBA00023136"/>
    </source>
</evidence>
<evidence type="ECO:0000256" key="4">
    <source>
        <dbReference type="ARBA" id="ARBA00022989"/>
    </source>
</evidence>
<dbReference type="InterPro" id="IPR050638">
    <property type="entry name" value="AA-Vitamin_Transporters"/>
</dbReference>
<evidence type="ECO:0000256" key="2">
    <source>
        <dbReference type="ARBA" id="ARBA00007362"/>
    </source>
</evidence>
<protein>
    <submittedName>
        <fullName evidence="8">ABC transporter permease</fullName>
    </submittedName>
</protein>
<keyword evidence="9" id="KW-1185">Reference proteome</keyword>
<dbReference type="AlphaFoldDB" id="A0A419TBY1"/>
<dbReference type="PANTHER" id="PTHR32322">
    <property type="entry name" value="INNER MEMBRANE TRANSPORTER"/>
    <property type="match status" value="1"/>
</dbReference>
<sequence length="300" mass="33314">MKDFKDTLLTMITPMLWGSTYMITAVFIPIDRPIFVALMRGLPIGLLLLLFYRKFPKGIWLFRSILLGSLNIGIFFLLLFIAAYRLPGGIASIVGSVQPVFIIFLSWIILKEKPTANSFLAIGMIFVGVFFLFFKQQAAIDPIGVIAALIGSALMSLGVVLTKYWGKPEGVSQMVFTSWQLFFGSLILIPAFLFLEGPVPPLSTQNILGIAFIGIFNTGLAYYLWFRGIEKIGPAKASFLNPINPLTAFFLGYFMLGQTINFLQILGVIIIISSVFVSQSKRKIKKPVTATKSQPQNSFE</sequence>
<dbReference type="OrthoDB" id="9814238at2"/>
<dbReference type="InterPro" id="IPR000620">
    <property type="entry name" value="EamA_dom"/>
</dbReference>
<evidence type="ECO:0000256" key="1">
    <source>
        <dbReference type="ARBA" id="ARBA00004141"/>
    </source>
</evidence>
<keyword evidence="4 6" id="KW-1133">Transmembrane helix</keyword>
<evidence type="ECO:0000256" key="3">
    <source>
        <dbReference type="ARBA" id="ARBA00022692"/>
    </source>
</evidence>
<dbReference type="RefSeq" id="WP_120194876.1">
    <property type="nucleotide sequence ID" value="NZ_MCIA01000001.1"/>
</dbReference>
<feature type="transmembrane region" description="Helical" evidence="6">
    <location>
        <begin position="238"/>
        <end position="256"/>
    </location>
</feature>
<name>A0A419TBY1_9FIRM</name>
<feature type="transmembrane region" description="Helical" evidence="6">
    <location>
        <begin position="140"/>
        <end position="162"/>
    </location>
</feature>
<dbReference type="PANTHER" id="PTHR32322:SF2">
    <property type="entry name" value="EAMA DOMAIN-CONTAINING PROTEIN"/>
    <property type="match status" value="1"/>
</dbReference>
<feature type="transmembrane region" description="Helical" evidence="6">
    <location>
        <begin position="207"/>
        <end position="226"/>
    </location>
</feature>
<feature type="transmembrane region" description="Helical" evidence="6">
    <location>
        <begin position="64"/>
        <end position="84"/>
    </location>
</feature>
<feature type="domain" description="EamA" evidence="7">
    <location>
        <begin position="143"/>
        <end position="277"/>
    </location>
</feature>
<comment type="similarity">
    <text evidence="2">Belongs to the EamA transporter family.</text>
</comment>
<evidence type="ECO:0000256" key="6">
    <source>
        <dbReference type="SAM" id="Phobius"/>
    </source>
</evidence>
<feature type="transmembrane region" description="Helical" evidence="6">
    <location>
        <begin position="34"/>
        <end position="52"/>
    </location>
</feature>
<feature type="domain" description="EamA" evidence="7">
    <location>
        <begin position="8"/>
        <end position="133"/>
    </location>
</feature>
<proteinExistence type="inferred from homology"/>
<dbReference type="InterPro" id="IPR037185">
    <property type="entry name" value="EmrE-like"/>
</dbReference>
<feature type="transmembrane region" description="Helical" evidence="6">
    <location>
        <begin position="262"/>
        <end position="278"/>
    </location>
</feature>
<evidence type="ECO:0000313" key="9">
    <source>
        <dbReference type="Proteomes" id="UP000284277"/>
    </source>
</evidence>
<accession>A0A419TBY1</accession>
<dbReference type="GO" id="GO:0016020">
    <property type="term" value="C:membrane"/>
    <property type="evidence" value="ECO:0007669"/>
    <property type="project" value="UniProtKB-SubCell"/>
</dbReference>
<keyword evidence="5 6" id="KW-0472">Membrane</keyword>
<feature type="transmembrane region" description="Helical" evidence="6">
    <location>
        <begin position="117"/>
        <end position="134"/>
    </location>
</feature>
<dbReference type="SUPFAM" id="SSF103481">
    <property type="entry name" value="Multidrug resistance efflux transporter EmrE"/>
    <property type="match status" value="2"/>
</dbReference>
<feature type="transmembrane region" description="Helical" evidence="6">
    <location>
        <begin position="7"/>
        <end position="28"/>
    </location>
</feature>
<evidence type="ECO:0000313" key="8">
    <source>
        <dbReference type="EMBL" id="RKD34942.1"/>
    </source>
</evidence>
<dbReference type="Pfam" id="PF00892">
    <property type="entry name" value="EamA"/>
    <property type="match status" value="2"/>
</dbReference>
<reference evidence="8 9" key="1">
    <citation type="submission" date="2016-08" db="EMBL/GenBank/DDBJ databases">
        <title>A new outlook on sporulation: Clostridium algidixylanolyticum.</title>
        <authorList>
            <person name="Poppleton D.I."/>
            <person name="Gribaldo S."/>
        </authorList>
    </citation>
    <scope>NUCLEOTIDE SEQUENCE [LARGE SCALE GENOMIC DNA]</scope>
    <source>
        <strain evidence="8 9">SPL73</strain>
    </source>
</reference>
<comment type="subcellular location">
    <subcellularLocation>
        <location evidence="1">Membrane</location>
        <topology evidence="1">Multi-pass membrane protein</topology>
    </subcellularLocation>
</comment>
<dbReference type="Proteomes" id="UP000284277">
    <property type="component" value="Unassembled WGS sequence"/>
</dbReference>
<dbReference type="Gene3D" id="1.10.3730.20">
    <property type="match status" value="1"/>
</dbReference>
<gene>
    <name evidence="8" type="ORF">BET01_00880</name>
</gene>
<evidence type="ECO:0000259" key="7">
    <source>
        <dbReference type="Pfam" id="PF00892"/>
    </source>
</evidence>
<keyword evidence="3 6" id="KW-0812">Transmembrane</keyword>
<feature type="transmembrane region" description="Helical" evidence="6">
    <location>
        <begin position="90"/>
        <end position="110"/>
    </location>
</feature>
<comment type="caution">
    <text evidence="8">The sequence shown here is derived from an EMBL/GenBank/DDBJ whole genome shotgun (WGS) entry which is preliminary data.</text>
</comment>
<organism evidence="8 9">
    <name type="scientific">Lacrimispora algidixylanolytica</name>
    <dbReference type="NCBI Taxonomy" id="94868"/>
    <lineage>
        <taxon>Bacteria</taxon>
        <taxon>Bacillati</taxon>
        <taxon>Bacillota</taxon>
        <taxon>Clostridia</taxon>
        <taxon>Lachnospirales</taxon>
        <taxon>Lachnospiraceae</taxon>
        <taxon>Lacrimispora</taxon>
    </lineage>
</organism>
<dbReference type="EMBL" id="MCIA01000001">
    <property type="protein sequence ID" value="RKD34942.1"/>
    <property type="molecule type" value="Genomic_DNA"/>
</dbReference>